<keyword evidence="5 14" id="KW-0597">Phosphoprotein</keyword>
<dbReference type="Pfam" id="PF00072">
    <property type="entry name" value="Response_reg"/>
    <property type="match status" value="1"/>
</dbReference>
<evidence type="ECO:0000313" key="20">
    <source>
        <dbReference type="EMBL" id="PTL59969.1"/>
    </source>
</evidence>
<dbReference type="PROSITE" id="PS50109">
    <property type="entry name" value="HIS_KIN"/>
    <property type="match status" value="1"/>
</dbReference>
<evidence type="ECO:0000256" key="3">
    <source>
        <dbReference type="ARBA" id="ARBA00006402"/>
    </source>
</evidence>
<dbReference type="SMART" id="SM00388">
    <property type="entry name" value="HisKA"/>
    <property type="match status" value="1"/>
</dbReference>
<evidence type="ECO:0000256" key="14">
    <source>
        <dbReference type="PROSITE-ProRule" id="PRU00169"/>
    </source>
</evidence>
<organism evidence="20 21">
    <name type="scientific">Paraconexibacter algicola</name>
    <dbReference type="NCBI Taxonomy" id="2133960"/>
    <lineage>
        <taxon>Bacteria</taxon>
        <taxon>Bacillati</taxon>
        <taxon>Actinomycetota</taxon>
        <taxon>Thermoleophilia</taxon>
        <taxon>Solirubrobacterales</taxon>
        <taxon>Paraconexibacteraceae</taxon>
        <taxon>Paraconexibacter</taxon>
    </lineage>
</organism>
<protein>
    <recommendedName>
        <fullName evidence="13">Circadian input-output histidine kinase CikA</fullName>
        <ecNumber evidence="4">2.7.13.3</ecNumber>
    </recommendedName>
    <alternativeName>
        <fullName evidence="12">Sensory/regulatory protein RpfC</fullName>
    </alternativeName>
</protein>
<dbReference type="RefSeq" id="WP_107568613.1">
    <property type="nucleotide sequence ID" value="NZ_PYYB01000001.1"/>
</dbReference>
<dbReference type="InterPro" id="IPR036097">
    <property type="entry name" value="HisK_dim/P_sf"/>
</dbReference>
<dbReference type="Pfam" id="PF00512">
    <property type="entry name" value="HisKA"/>
    <property type="match status" value="1"/>
</dbReference>
<feature type="domain" description="PAC" evidence="19">
    <location>
        <begin position="304"/>
        <end position="358"/>
    </location>
</feature>
<dbReference type="Gene3D" id="1.10.287.130">
    <property type="match status" value="1"/>
</dbReference>
<dbReference type="SMART" id="SM00086">
    <property type="entry name" value="PAC"/>
    <property type="match status" value="1"/>
</dbReference>
<feature type="transmembrane region" description="Helical" evidence="15">
    <location>
        <begin position="20"/>
        <end position="40"/>
    </location>
</feature>
<evidence type="ECO:0000256" key="8">
    <source>
        <dbReference type="ARBA" id="ARBA00022777"/>
    </source>
</evidence>
<keyword evidence="15" id="KW-0812">Transmembrane</keyword>
<dbReference type="Proteomes" id="UP000240739">
    <property type="component" value="Unassembled WGS sequence"/>
</dbReference>
<dbReference type="InterPro" id="IPR005467">
    <property type="entry name" value="His_kinase_dom"/>
</dbReference>
<dbReference type="Gene3D" id="3.30.565.10">
    <property type="entry name" value="Histidine kinase-like ATPase, C-terminal domain"/>
    <property type="match status" value="1"/>
</dbReference>
<feature type="domain" description="Histidine kinase" evidence="16">
    <location>
        <begin position="376"/>
        <end position="598"/>
    </location>
</feature>
<keyword evidence="6" id="KW-0808">Transferase</keyword>
<evidence type="ECO:0000256" key="2">
    <source>
        <dbReference type="ARBA" id="ARBA00004236"/>
    </source>
</evidence>
<dbReference type="SMART" id="SM00387">
    <property type="entry name" value="HATPase_c"/>
    <property type="match status" value="1"/>
</dbReference>
<dbReference type="PROSITE" id="PS50112">
    <property type="entry name" value="PAS"/>
    <property type="match status" value="1"/>
</dbReference>
<dbReference type="FunFam" id="1.10.287.130:FF:000002">
    <property type="entry name" value="Two-component osmosensing histidine kinase"/>
    <property type="match status" value="1"/>
</dbReference>
<dbReference type="PANTHER" id="PTHR45339">
    <property type="entry name" value="HYBRID SIGNAL TRANSDUCTION HISTIDINE KINASE J"/>
    <property type="match status" value="1"/>
</dbReference>
<dbReference type="InterPro" id="IPR001789">
    <property type="entry name" value="Sig_transdc_resp-reg_receiver"/>
</dbReference>
<comment type="caution">
    <text evidence="20">The sequence shown here is derived from an EMBL/GenBank/DDBJ whole genome shotgun (WGS) entry which is preliminary data.</text>
</comment>
<dbReference type="GO" id="GO:0000155">
    <property type="term" value="F:phosphorelay sensor kinase activity"/>
    <property type="evidence" value="ECO:0007669"/>
    <property type="project" value="InterPro"/>
</dbReference>
<dbReference type="SUPFAM" id="SSF52172">
    <property type="entry name" value="CheY-like"/>
    <property type="match status" value="1"/>
</dbReference>
<dbReference type="Gene3D" id="3.30.450.20">
    <property type="entry name" value="PAS domain"/>
    <property type="match status" value="1"/>
</dbReference>
<dbReference type="CDD" id="cd16922">
    <property type="entry name" value="HATPase_EvgS-ArcB-TorS-like"/>
    <property type="match status" value="1"/>
</dbReference>
<comment type="catalytic activity">
    <reaction evidence="1">
        <text>ATP + protein L-histidine = ADP + protein N-phospho-L-histidine.</text>
        <dbReference type="EC" id="2.7.13.3"/>
    </reaction>
</comment>
<dbReference type="EMBL" id="PYYB01000001">
    <property type="protein sequence ID" value="PTL59969.1"/>
    <property type="molecule type" value="Genomic_DNA"/>
</dbReference>
<dbReference type="InterPro" id="IPR036890">
    <property type="entry name" value="HATPase_C_sf"/>
</dbReference>
<evidence type="ECO:0000256" key="10">
    <source>
        <dbReference type="ARBA" id="ARBA00023012"/>
    </source>
</evidence>
<dbReference type="Gene3D" id="3.40.50.2300">
    <property type="match status" value="1"/>
</dbReference>
<evidence type="ECO:0000256" key="1">
    <source>
        <dbReference type="ARBA" id="ARBA00000085"/>
    </source>
</evidence>
<sequence length="841" mass="91149">MPSTREVPRPGARAWRRGLLAWGVVVLTAAALGLLGHALFGQTSRLRANVAVTRSLVDANVRTLGQAQREILRLQLQLGRRPLDREAAELHAAFVDQRMQEISLDASAALGGRALLRRARVLAGEWSFAVRPAVTRALRTGRPSARLRATLRRLELAINDLASTAEIHRRTRAHDTYVGAERLQAGARRTMAAIGVACVLFLVLACLTLWFVRRHDRELDRYSDRLAGLDSQLRKLSLVAANTRNLVVITDADGRVEWVNEAFERTTGHPLAAIAGRRPGDVLHGPQTDPQVVATMRERLRAGQGFDVEIVNYTAAGEPYWVAIEVRPVRDAHGTIQNFLAVQTDITGRRRAERELRDAKDAAEESARVKARFLANMSHEIRTPLNAVIGLTGLLDQTELTVEQREYTQTARNSGELLLAIVNDILTFSALEDGAVELEQRPFAVAELVSGTVELLGPEARRRGLELRTTVAPEVPARVVGDPTRIRQILVNLLANGLKFTPSGEVHLAVGCVPAEAGRPCRVRLTVTDTGVGIPADRLDRLFRPFSQVDASTTRRFGGTGLGLAICRHLTDLMGGEIGVRSVPDEGSSFWVELPLRAAAAAADPDADPAPPRSAQATPPLDVLVVEDDLVNQMVAREVLRTLGYAAEVVANGREAVDALRDRSFDVVFMDANMPVMDGETATRAIRAELPADRQPWIVAMTANALAQDRQRYLDAGMDAYLAKPFSADGLASELRRAADARRPTVDGDDGAARARFAARGALVRRTLGASAYVDHRARAVQLAHDLAQDATATALPELQGIAGQLGTASDTMSAHELEALVAQLDTVLSRLHAGTGDPSP</sequence>
<dbReference type="SUPFAM" id="SSF47384">
    <property type="entry name" value="Homodimeric domain of signal transducing histidine kinase"/>
    <property type="match status" value="1"/>
</dbReference>
<dbReference type="SUPFAM" id="SSF55874">
    <property type="entry name" value="ATPase domain of HSP90 chaperone/DNA topoisomerase II/histidine kinase"/>
    <property type="match status" value="1"/>
</dbReference>
<evidence type="ECO:0000256" key="15">
    <source>
        <dbReference type="SAM" id="Phobius"/>
    </source>
</evidence>
<evidence type="ECO:0000256" key="7">
    <source>
        <dbReference type="ARBA" id="ARBA00022741"/>
    </source>
</evidence>
<feature type="domain" description="Response regulatory" evidence="17">
    <location>
        <begin position="622"/>
        <end position="739"/>
    </location>
</feature>
<evidence type="ECO:0000256" key="5">
    <source>
        <dbReference type="ARBA" id="ARBA00022553"/>
    </source>
</evidence>
<dbReference type="CDD" id="cd00130">
    <property type="entry name" value="PAS"/>
    <property type="match status" value="1"/>
</dbReference>
<feature type="domain" description="PAS" evidence="18">
    <location>
        <begin position="232"/>
        <end position="303"/>
    </location>
</feature>
<dbReference type="InterPro" id="IPR001610">
    <property type="entry name" value="PAC"/>
</dbReference>
<evidence type="ECO:0000259" key="18">
    <source>
        <dbReference type="PROSITE" id="PS50112"/>
    </source>
</evidence>
<dbReference type="CDD" id="cd00082">
    <property type="entry name" value="HisKA"/>
    <property type="match status" value="1"/>
</dbReference>
<dbReference type="InterPro" id="IPR011006">
    <property type="entry name" value="CheY-like_superfamily"/>
</dbReference>
<dbReference type="SMART" id="SM00448">
    <property type="entry name" value="REC"/>
    <property type="match status" value="1"/>
</dbReference>
<dbReference type="PRINTS" id="PR00344">
    <property type="entry name" value="BCTRLSENSOR"/>
</dbReference>
<dbReference type="PROSITE" id="PS50113">
    <property type="entry name" value="PAC"/>
    <property type="match status" value="1"/>
</dbReference>
<keyword evidence="10" id="KW-0902">Two-component regulatory system</keyword>
<evidence type="ECO:0000259" key="16">
    <source>
        <dbReference type="PROSITE" id="PS50109"/>
    </source>
</evidence>
<dbReference type="CDD" id="cd17546">
    <property type="entry name" value="REC_hyHK_CKI1_RcsC-like"/>
    <property type="match status" value="1"/>
</dbReference>
<proteinExistence type="inferred from homology"/>
<evidence type="ECO:0000259" key="17">
    <source>
        <dbReference type="PROSITE" id="PS50110"/>
    </source>
</evidence>
<dbReference type="PANTHER" id="PTHR45339:SF1">
    <property type="entry name" value="HYBRID SIGNAL TRANSDUCTION HISTIDINE KINASE J"/>
    <property type="match status" value="1"/>
</dbReference>
<keyword evidence="15" id="KW-1133">Transmembrane helix</keyword>
<keyword evidence="9" id="KW-0067">ATP-binding</keyword>
<evidence type="ECO:0000256" key="11">
    <source>
        <dbReference type="ARBA" id="ARBA00064003"/>
    </source>
</evidence>
<dbReference type="NCBIfam" id="TIGR00229">
    <property type="entry name" value="sensory_box"/>
    <property type="match status" value="1"/>
</dbReference>
<dbReference type="SMART" id="SM00091">
    <property type="entry name" value="PAS"/>
    <property type="match status" value="1"/>
</dbReference>
<feature type="transmembrane region" description="Helical" evidence="15">
    <location>
        <begin position="191"/>
        <end position="212"/>
    </location>
</feature>
<dbReference type="OrthoDB" id="9757990at2"/>
<dbReference type="Pfam" id="PF13426">
    <property type="entry name" value="PAS_9"/>
    <property type="match status" value="1"/>
</dbReference>
<dbReference type="InterPro" id="IPR035965">
    <property type="entry name" value="PAS-like_dom_sf"/>
</dbReference>
<dbReference type="InterPro" id="IPR003594">
    <property type="entry name" value="HATPase_dom"/>
</dbReference>
<evidence type="ECO:0000259" key="19">
    <source>
        <dbReference type="PROSITE" id="PS50113"/>
    </source>
</evidence>
<gene>
    <name evidence="20" type="ORF">C7Y72_10085</name>
</gene>
<keyword evidence="7" id="KW-0547">Nucleotide-binding</keyword>
<dbReference type="InterPro" id="IPR000700">
    <property type="entry name" value="PAS-assoc_C"/>
</dbReference>
<evidence type="ECO:0000256" key="9">
    <source>
        <dbReference type="ARBA" id="ARBA00022840"/>
    </source>
</evidence>
<feature type="modified residue" description="4-aspartylphosphate" evidence="14">
    <location>
        <position position="671"/>
    </location>
</feature>
<dbReference type="InterPro" id="IPR003661">
    <property type="entry name" value="HisK_dim/P_dom"/>
</dbReference>
<dbReference type="InterPro" id="IPR004358">
    <property type="entry name" value="Sig_transdc_His_kin-like_C"/>
</dbReference>
<evidence type="ECO:0000256" key="6">
    <source>
        <dbReference type="ARBA" id="ARBA00022679"/>
    </source>
</evidence>
<keyword evidence="8" id="KW-0418">Kinase</keyword>
<dbReference type="GO" id="GO:0005524">
    <property type="term" value="F:ATP binding"/>
    <property type="evidence" value="ECO:0007669"/>
    <property type="project" value="UniProtKB-KW"/>
</dbReference>
<evidence type="ECO:0000256" key="12">
    <source>
        <dbReference type="ARBA" id="ARBA00068150"/>
    </source>
</evidence>
<reference evidence="20 21" key="1">
    <citation type="submission" date="2018-03" db="EMBL/GenBank/DDBJ databases">
        <title>Aquarubrobacter algicola gen. nov., sp. nov., a novel actinobacterium isolated from shallow eutrophic lake during the end of cyanobacterial harmful algal blooms.</title>
        <authorList>
            <person name="Chun S.J."/>
        </authorList>
    </citation>
    <scope>NUCLEOTIDE SEQUENCE [LARGE SCALE GENOMIC DNA]</scope>
    <source>
        <strain evidence="20 21">Seoho-28</strain>
    </source>
</reference>
<comment type="similarity">
    <text evidence="3">In the N-terminal section; belongs to the phytochrome family.</text>
</comment>
<evidence type="ECO:0000256" key="4">
    <source>
        <dbReference type="ARBA" id="ARBA00012438"/>
    </source>
</evidence>
<keyword evidence="21" id="KW-1185">Reference proteome</keyword>
<dbReference type="AlphaFoldDB" id="A0A2T4UL52"/>
<dbReference type="InterPro" id="IPR000014">
    <property type="entry name" value="PAS"/>
</dbReference>
<dbReference type="GO" id="GO:0005886">
    <property type="term" value="C:plasma membrane"/>
    <property type="evidence" value="ECO:0007669"/>
    <property type="project" value="UniProtKB-SubCell"/>
</dbReference>
<dbReference type="PROSITE" id="PS50110">
    <property type="entry name" value="RESPONSE_REGULATORY"/>
    <property type="match status" value="1"/>
</dbReference>
<name>A0A2T4UL52_9ACTN</name>
<keyword evidence="15" id="KW-0472">Membrane</keyword>
<dbReference type="EC" id="2.7.13.3" evidence="4"/>
<accession>A0A2T4UL52</accession>
<evidence type="ECO:0000313" key="21">
    <source>
        <dbReference type="Proteomes" id="UP000240739"/>
    </source>
</evidence>
<dbReference type="SUPFAM" id="SSF55785">
    <property type="entry name" value="PYP-like sensor domain (PAS domain)"/>
    <property type="match status" value="1"/>
</dbReference>
<comment type="subunit">
    <text evidence="11">At low DSF concentrations, interacts with RpfF.</text>
</comment>
<dbReference type="FunFam" id="3.30.565.10:FF:000010">
    <property type="entry name" value="Sensor histidine kinase RcsC"/>
    <property type="match status" value="1"/>
</dbReference>
<evidence type="ECO:0000256" key="13">
    <source>
        <dbReference type="ARBA" id="ARBA00074306"/>
    </source>
</evidence>
<comment type="subcellular location">
    <subcellularLocation>
        <location evidence="2">Cell membrane</location>
    </subcellularLocation>
</comment>
<dbReference type="Pfam" id="PF02518">
    <property type="entry name" value="HATPase_c"/>
    <property type="match status" value="1"/>
</dbReference>